<protein>
    <submittedName>
        <fullName evidence="3">DUF4394 domain-containing protein</fullName>
    </submittedName>
</protein>
<feature type="domain" description="DUF4394" evidence="2">
    <location>
        <begin position="44"/>
        <end position="286"/>
    </location>
</feature>
<sequence>MRRRLTALMTVLGTVAGTVAAAGAAAPAAARPGIEVIGLTGDQRLVGFAIRSPGRTRDLGRIRGLDGDTRLVGIDYRVQNGRLYGVGDRGGVYTLSGPARAVKVSQLTVALRGYHFGVDFSPAANRLRVISDTGQNLRHNLDDPTGGPAAGQTVADRTLTLPPVPPAVVGTVATGVSGAGYTNNDLSPDTATTLFGVNTATGQVNLQSPAGAGTLVQTGSLRVAASGAAGFDVYSSLREGVTVSNSAFAALKVAGRYGFYGINLLTGAVNYNYGAFPANRQVLDIAIRLDRG</sequence>
<accession>A0ABW2SV05</accession>
<feature type="chain" id="PRO_5045142944" evidence="1">
    <location>
        <begin position="21"/>
        <end position="292"/>
    </location>
</feature>
<evidence type="ECO:0000313" key="3">
    <source>
        <dbReference type="EMBL" id="MFC7600143.1"/>
    </source>
</evidence>
<evidence type="ECO:0000313" key="4">
    <source>
        <dbReference type="Proteomes" id="UP001596514"/>
    </source>
</evidence>
<comment type="caution">
    <text evidence="3">The sequence shown here is derived from an EMBL/GenBank/DDBJ whole genome shotgun (WGS) entry which is preliminary data.</text>
</comment>
<dbReference type="EMBL" id="JBHTEE010000001">
    <property type="protein sequence ID" value="MFC7600143.1"/>
    <property type="molecule type" value="Genomic_DNA"/>
</dbReference>
<dbReference type="Proteomes" id="UP001596514">
    <property type="component" value="Unassembled WGS sequence"/>
</dbReference>
<keyword evidence="1" id="KW-0732">Signal</keyword>
<proteinExistence type="predicted"/>
<evidence type="ECO:0000259" key="2">
    <source>
        <dbReference type="Pfam" id="PF14339"/>
    </source>
</evidence>
<feature type="signal peptide" evidence="1">
    <location>
        <begin position="1"/>
        <end position="20"/>
    </location>
</feature>
<gene>
    <name evidence="3" type="ORF">ACFQVD_08485</name>
</gene>
<reference evidence="4" key="1">
    <citation type="journal article" date="2019" name="Int. J. Syst. Evol. Microbiol.">
        <title>The Global Catalogue of Microorganisms (GCM) 10K type strain sequencing project: providing services to taxonomists for standard genome sequencing and annotation.</title>
        <authorList>
            <consortium name="The Broad Institute Genomics Platform"/>
            <consortium name="The Broad Institute Genome Sequencing Center for Infectious Disease"/>
            <person name="Wu L."/>
            <person name="Ma J."/>
        </authorList>
    </citation>
    <scope>NUCLEOTIDE SEQUENCE [LARGE SCALE GENOMIC DNA]</scope>
    <source>
        <strain evidence="4">JCM 10083</strain>
    </source>
</reference>
<keyword evidence="4" id="KW-1185">Reference proteome</keyword>
<dbReference type="Pfam" id="PF14339">
    <property type="entry name" value="DUF4394"/>
    <property type="match status" value="1"/>
</dbReference>
<dbReference type="RefSeq" id="WP_386270786.1">
    <property type="nucleotide sequence ID" value="NZ_JBHSIJ010000002.1"/>
</dbReference>
<dbReference type="InterPro" id="IPR025507">
    <property type="entry name" value="DUF4394"/>
</dbReference>
<name>A0ABW2SV05_9ACTN</name>
<evidence type="ECO:0000256" key="1">
    <source>
        <dbReference type="SAM" id="SignalP"/>
    </source>
</evidence>
<organism evidence="3 4">
    <name type="scientific">Streptosporangium amethystogenes subsp. fukuiense</name>
    <dbReference type="NCBI Taxonomy" id="698418"/>
    <lineage>
        <taxon>Bacteria</taxon>
        <taxon>Bacillati</taxon>
        <taxon>Actinomycetota</taxon>
        <taxon>Actinomycetes</taxon>
        <taxon>Streptosporangiales</taxon>
        <taxon>Streptosporangiaceae</taxon>
        <taxon>Streptosporangium</taxon>
    </lineage>
</organism>